<comment type="similarity">
    <text evidence="2">Belongs to the PIAS family.</text>
</comment>
<evidence type="ECO:0000256" key="2">
    <source>
        <dbReference type="ARBA" id="ARBA00005383"/>
    </source>
</evidence>
<dbReference type="Gene3D" id="2.60.120.780">
    <property type="entry name" value="PINIT domain"/>
    <property type="match status" value="1"/>
</dbReference>
<dbReference type="GO" id="GO:0016874">
    <property type="term" value="F:ligase activity"/>
    <property type="evidence" value="ECO:0007669"/>
    <property type="project" value="UniProtKB-KW"/>
</dbReference>
<accession>A0A427XJR0</accession>
<feature type="domain" description="SP-RING-type" evidence="10">
    <location>
        <begin position="360"/>
        <end position="441"/>
    </location>
</feature>
<keyword evidence="3" id="KW-0808">Transferase</keyword>
<evidence type="ECO:0000256" key="6">
    <source>
        <dbReference type="ARBA" id="ARBA00022786"/>
    </source>
</evidence>
<evidence type="ECO:0000259" key="11">
    <source>
        <dbReference type="PROSITE" id="PS51466"/>
    </source>
</evidence>
<dbReference type="RefSeq" id="XP_028474278.1">
    <property type="nucleotide sequence ID" value="XM_028616971.1"/>
</dbReference>
<reference evidence="12 13" key="1">
    <citation type="submission" date="2018-11" db="EMBL/GenBank/DDBJ databases">
        <title>Genome sequence of Apiotrichum porosum DSM 27194.</title>
        <authorList>
            <person name="Aliyu H."/>
            <person name="Gorte O."/>
            <person name="Ochsenreither K."/>
        </authorList>
    </citation>
    <scope>NUCLEOTIDE SEQUENCE [LARGE SCALE GENOMIC DNA]</scope>
    <source>
        <strain evidence="12 13">DSM 27194</strain>
    </source>
</reference>
<dbReference type="GO" id="GO:0016925">
    <property type="term" value="P:protein sumoylation"/>
    <property type="evidence" value="ECO:0007669"/>
    <property type="project" value="UniProtKB-UniPathway"/>
</dbReference>
<dbReference type="PROSITE" id="PS51466">
    <property type="entry name" value="PINIT"/>
    <property type="match status" value="1"/>
</dbReference>
<evidence type="ECO:0000256" key="5">
    <source>
        <dbReference type="ARBA" id="ARBA00022771"/>
    </source>
</evidence>
<evidence type="ECO:0000256" key="9">
    <source>
        <dbReference type="SAM" id="MobiDB-lite"/>
    </source>
</evidence>
<dbReference type="InterPro" id="IPR023321">
    <property type="entry name" value="PINIT"/>
</dbReference>
<dbReference type="Pfam" id="PF02891">
    <property type="entry name" value="zf-MIZ"/>
    <property type="match status" value="1"/>
</dbReference>
<evidence type="ECO:0000259" key="10">
    <source>
        <dbReference type="PROSITE" id="PS51044"/>
    </source>
</evidence>
<sequence length="644" mass="70912">MAAGVWDDYNNFITSFIPKQTILKLRLFADKLTVHSGINLHLKSQERKSDLVDKIRTAFNTLRKSDNQRAYLIIRRECEQIAANNPRHRGLEFMPPPTFGGVPSSSNFTAPSSSRQPTLAYSQPRPAGTSGWNQVQGVGATSNAYSHPRQYILQDWRESPMWKPIKALSHMEMLPDIQSSESSNTRREKRVHFQLPNDVIELLKKSKSDPRSRPQYSIRLFCASSEWFRPQGLAAPPGAPPVTNRSIPIEYPSSPDVLLDDQVVPFKERGLRGKAGSAPPLDIDKSPRGLVMMPGRMATVTMSHTGPTPVSKKKEFSKKFWFQLVVCEMTSMEDLLTRLEALPPTNAAAEREKLRKLAAEDDDIEVGSSALSLKDPLSGMRIAKPIRSIRCGHLQCFDARWWLESNKSHPQWLCPHCSKELKFEEVICDGYFLSILSAVPDDYDEVTLESNGDWHTADGKYGTAEWVAKNAAPKPAATAAAAATTVSLKRSRSPSMQGTPDKGKRRAIEILSDSDDDDMPILAQPNGHHANGGVSQPSSFRASSSAQPQAAPAVIDLTLSDSDDDEDESDGLVPQRNFQRPGVESSSHGVAGSTAPRPASTALGSDVWDSIPFSSVRDLDDEEWGDFFNARQANGNVNGNGSGH</sequence>
<feature type="domain" description="PINIT" evidence="11">
    <location>
        <begin position="141"/>
        <end position="330"/>
    </location>
</feature>
<dbReference type="UniPathway" id="UPA00886"/>
<feature type="compositionally biased region" description="Low complexity" evidence="9">
    <location>
        <begin position="104"/>
        <end position="114"/>
    </location>
</feature>
<dbReference type="OrthoDB" id="28127at2759"/>
<dbReference type="Gene3D" id="3.30.40.10">
    <property type="entry name" value="Zinc/RING finger domain, C3HC4 (zinc finger)"/>
    <property type="match status" value="1"/>
</dbReference>
<keyword evidence="6" id="KW-0833">Ubl conjugation pathway</keyword>
<keyword evidence="5 8" id="KW-0863">Zinc-finger</keyword>
<dbReference type="Proteomes" id="UP000279236">
    <property type="component" value="Unassembled WGS sequence"/>
</dbReference>
<dbReference type="PANTHER" id="PTHR10782:SF4">
    <property type="entry name" value="TONALLI, ISOFORM E"/>
    <property type="match status" value="1"/>
</dbReference>
<dbReference type="InterPro" id="IPR038654">
    <property type="entry name" value="PINIT_sf"/>
</dbReference>
<dbReference type="GO" id="GO:0008270">
    <property type="term" value="F:zinc ion binding"/>
    <property type="evidence" value="ECO:0007669"/>
    <property type="project" value="UniProtKB-KW"/>
</dbReference>
<evidence type="ECO:0000256" key="7">
    <source>
        <dbReference type="ARBA" id="ARBA00022833"/>
    </source>
</evidence>
<keyword evidence="7" id="KW-0862">Zinc</keyword>
<dbReference type="InterPro" id="IPR013083">
    <property type="entry name" value="Znf_RING/FYVE/PHD"/>
</dbReference>
<dbReference type="GeneID" id="39585712"/>
<dbReference type="EMBL" id="RSCE01000010">
    <property type="protein sequence ID" value="RSH79131.1"/>
    <property type="molecule type" value="Genomic_DNA"/>
</dbReference>
<comment type="pathway">
    <text evidence="1">Protein modification; protein sumoylation.</text>
</comment>
<protein>
    <submittedName>
        <fullName evidence="12">SUMO ligase siz1</fullName>
    </submittedName>
</protein>
<evidence type="ECO:0000256" key="1">
    <source>
        <dbReference type="ARBA" id="ARBA00004718"/>
    </source>
</evidence>
<dbReference type="GO" id="GO:0061665">
    <property type="term" value="F:SUMO ligase activity"/>
    <property type="evidence" value="ECO:0007669"/>
    <property type="project" value="TreeGrafter"/>
</dbReference>
<feature type="compositionally biased region" description="Low complexity" evidence="9">
    <location>
        <begin position="535"/>
        <end position="553"/>
    </location>
</feature>
<organism evidence="12 13">
    <name type="scientific">Apiotrichum porosum</name>
    <dbReference type="NCBI Taxonomy" id="105984"/>
    <lineage>
        <taxon>Eukaryota</taxon>
        <taxon>Fungi</taxon>
        <taxon>Dikarya</taxon>
        <taxon>Basidiomycota</taxon>
        <taxon>Agaricomycotina</taxon>
        <taxon>Tremellomycetes</taxon>
        <taxon>Trichosporonales</taxon>
        <taxon>Trichosporonaceae</taxon>
        <taxon>Apiotrichum</taxon>
    </lineage>
</organism>
<evidence type="ECO:0000256" key="8">
    <source>
        <dbReference type="PROSITE-ProRule" id="PRU00452"/>
    </source>
</evidence>
<feature type="region of interest" description="Disordered" evidence="9">
    <location>
        <begin position="88"/>
        <end position="132"/>
    </location>
</feature>
<dbReference type="GO" id="GO:0000785">
    <property type="term" value="C:chromatin"/>
    <property type="evidence" value="ECO:0007669"/>
    <property type="project" value="TreeGrafter"/>
</dbReference>
<dbReference type="PROSITE" id="PS51044">
    <property type="entry name" value="ZF_SP_RING"/>
    <property type="match status" value="1"/>
</dbReference>
<dbReference type="Pfam" id="PF14324">
    <property type="entry name" value="PINIT"/>
    <property type="match status" value="1"/>
</dbReference>
<evidence type="ECO:0000256" key="3">
    <source>
        <dbReference type="ARBA" id="ARBA00022679"/>
    </source>
</evidence>
<dbReference type="PANTHER" id="PTHR10782">
    <property type="entry name" value="ZINC FINGER MIZ DOMAIN-CONTAINING PROTEIN"/>
    <property type="match status" value="1"/>
</dbReference>
<dbReference type="STRING" id="105984.A0A427XJR0"/>
<dbReference type="InterPro" id="IPR004181">
    <property type="entry name" value="Znf_MIZ"/>
</dbReference>
<proteinExistence type="inferred from homology"/>
<comment type="caution">
    <text evidence="12">The sequence shown here is derived from an EMBL/GenBank/DDBJ whole genome shotgun (WGS) entry which is preliminary data.</text>
</comment>
<dbReference type="AlphaFoldDB" id="A0A427XJR0"/>
<feature type="compositionally biased region" description="Acidic residues" evidence="9">
    <location>
        <begin position="561"/>
        <end position="570"/>
    </location>
</feature>
<gene>
    <name evidence="12" type="primary">SIZ1</name>
    <name evidence="12" type="ORF">EHS24_001169</name>
</gene>
<keyword evidence="13" id="KW-1185">Reference proteome</keyword>
<evidence type="ECO:0000313" key="12">
    <source>
        <dbReference type="EMBL" id="RSH79131.1"/>
    </source>
</evidence>
<feature type="region of interest" description="Disordered" evidence="9">
    <location>
        <begin position="485"/>
        <end position="607"/>
    </location>
</feature>
<evidence type="ECO:0000313" key="13">
    <source>
        <dbReference type="Proteomes" id="UP000279236"/>
    </source>
</evidence>
<keyword evidence="4" id="KW-0479">Metal-binding</keyword>
<evidence type="ECO:0000256" key="4">
    <source>
        <dbReference type="ARBA" id="ARBA00022723"/>
    </source>
</evidence>
<keyword evidence="12" id="KW-0436">Ligase</keyword>
<name>A0A427XJR0_9TREE</name>